<dbReference type="SMART" id="SM00575">
    <property type="entry name" value="ZnF_PMZ"/>
    <property type="match status" value="1"/>
</dbReference>
<evidence type="ECO:0000256" key="4">
    <source>
        <dbReference type="PROSITE-ProRule" id="PRU00325"/>
    </source>
</evidence>
<dbReference type="Proteomes" id="UP000275267">
    <property type="component" value="Unassembled WGS sequence"/>
</dbReference>
<evidence type="ECO:0000313" key="7">
    <source>
        <dbReference type="Proteomes" id="UP000275267"/>
    </source>
</evidence>
<proteinExistence type="predicted"/>
<evidence type="ECO:0000313" key="6">
    <source>
        <dbReference type="EMBL" id="RLM65802.1"/>
    </source>
</evidence>
<dbReference type="InterPro" id="IPR018289">
    <property type="entry name" value="MULE_transposase_dom"/>
</dbReference>
<keyword evidence="2 4" id="KW-0863">Zinc-finger</keyword>
<sequence length="427" mass="49928">MVIIEHHLVREKHHFKRMLVAFKACVDGFLNGYRPYLSIDSIFLTGRFRGQLATACAVDGHNWLFPVVFAIMECEDSENWEWFMEKLHDCIGDPIGLAICTDAGKGLNVIKTVLKNAEHRECMRHLVTNFKKRFRGKVFDENLWAAAYAWQPEQFEKHMSKMVAANPDVLTYLTETHPNLWMRCKFSELAKVDYVTNNLAESFNSWIRKFKAMHVGDLVEKLRQKLMLKFDQRRRIGRNMAGLVLPHIYNDLKMRSYGLKYKIQRSDDDIAEVYGKHWTFTKDQLVDFKHVVDLKGMTCTCRSWQISGKSCPHAIAFITYLREENLQLYVDRSYTIEKFRAAYKRKIPAMTDKKQWPKPDKGFFLYPPLLRRPAGRQKHIDLRLLMKGVIRRKGEEVHMSAQSATNMGTTGTLVEKEIQKLKKSLHC</sequence>
<evidence type="ECO:0000256" key="1">
    <source>
        <dbReference type="ARBA" id="ARBA00022723"/>
    </source>
</evidence>
<keyword evidence="3" id="KW-0862">Zinc</keyword>
<reference evidence="7" key="1">
    <citation type="journal article" date="2019" name="Nat. Commun.">
        <title>The genome of broomcorn millet.</title>
        <authorList>
            <person name="Zou C."/>
            <person name="Miki D."/>
            <person name="Li D."/>
            <person name="Tang Q."/>
            <person name="Xiao L."/>
            <person name="Rajput S."/>
            <person name="Deng P."/>
            <person name="Jia W."/>
            <person name="Huang R."/>
            <person name="Zhang M."/>
            <person name="Sun Y."/>
            <person name="Hu J."/>
            <person name="Fu X."/>
            <person name="Schnable P.S."/>
            <person name="Li F."/>
            <person name="Zhang H."/>
            <person name="Feng B."/>
            <person name="Zhu X."/>
            <person name="Liu R."/>
            <person name="Schnable J.C."/>
            <person name="Zhu J.-K."/>
            <person name="Zhang H."/>
        </authorList>
    </citation>
    <scope>NUCLEOTIDE SEQUENCE [LARGE SCALE GENOMIC DNA]</scope>
</reference>
<keyword evidence="1" id="KW-0479">Metal-binding</keyword>
<dbReference type="EMBL" id="PQIB02000015">
    <property type="protein sequence ID" value="RLM65802.1"/>
    <property type="molecule type" value="Genomic_DNA"/>
</dbReference>
<dbReference type="GO" id="GO:0008270">
    <property type="term" value="F:zinc ion binding"/>
    <property type="evidence" value="ECO:0007669"/>
    <property type="project" value="UniProtKB-KW"/>
</dbReference>
<dbReference type="InterPro" id="IPR006564">
    <property type="entry name" value="Znf_PMZ"/>
</dbReference>
<dbReference type="STRING" id="4540.A0A3L6PVR6"/>
<gene>
    <name evidence="6" type="ORF">C2845_PM16G11010</name>
</gene>
<organism evidence="6 7">
    <name type="scientific">Panicum miliaceum</name>
    <name type="common">Proso millet</name>
    <name type="synonym">Broomcorn millet</name>
    <dbReference type="NCBI Taxonomy" id="4540"/>
    <lineage>
        <taxon>Eukaryota</taxon>
        <taxon>Viridiplantae</taxon>
        <taxon>Streptophyta</taxon>
        <taxon>Embryophyta</taxon>
        <taxon>Tracheophyta</taxon>
        <taxon>Spermatophyta</taxon>
        <taxon>Magnoliopsida</taxon>
        <taxon>Liliopsida</taxon>
        <taxon>Poales</taxon>
        <taxon>Poaceae</taxon>
        <taxon>PACMAD clade</taxon>
        <taxon>Panicoideae</taxon>
        <taxon>Panicodae</taxon>
        <taxon>Paniceae</taxon>
        <taxon>Panicinae</taxon>
        <taxon>Panicum</taxon>
        <taxon>Panicum sect. Panicum</taxon>
    </lineage>
</organism>
<dbReference type="Pfam" id="PF10551">
    <property type="entry name" value="MULE"/>
    <property type="match status" value="1"/>
</dbReference>
<dbReference type="PROSITE" id="PS50966">
    <property type="entry name" value="ZF_SWIM"/>
    <property type="match status" value="1"/>
</dbReference>
<protein>
    <submittedName>
        <fullName evidence="6">MuDR transposon protein</fullName>
    </submittedName>
</protein>
<dbReference type="InterPro" id="IPR007527">
    <property type="entry name" value="Znf_SWIM"/>
</dbReference>
<feature type="domain" description="SWIM-type" evidence="5">
    <location>
        <begin position="288"/>
        <end position="322"/>
    </location>
</feature>
<evidence type="ECO:0000259" key="5">
    <source>
        <dbReference type="PROSITE" id="PS50966"/>
    </source>
</evidence>
<dbReference type="PANTHER" id="PTHR31973">
    <property type="entry name" value="POLYPROTEIN, PUTATIVE-RELATED"/>
    <property type="match status" value="1"/>
</dbReference>
<name>A0A3L6PVR6_PANMI</name>
<dbReference type="AlphaFoldDB" id="A0A3L6PVR6"/>
<dbReference type="OrthoDB" id="786266at2759"/>
<evidence type="ECO:0000256" key="3">
    <source>
        <dbReference type="ARBA" id="ARBA00022833"/>
    </source>
</evidence>
<dbReference type="Pfam" id="PF04434">
    <property type="entry name" value="SWIM"/>
    <property type="match status" value="1"/>
</dbReference>
<comment type="caution">
    <text evidence="6">The sequence shown here is derived from an EMBL/GenBank/DDBJ whole genome shotgun (WGS) entry which is preliminary data.</text>
</comment>
<accession>A0A3L6PVR6</accession>
<dbReference type="PANTHER" id="PTHR31973:SF187">
    <property type="entry name" value="MUTATOR TRANSPOSASE MUDRA PROTEIN"/>
    <property type="match status" value="1"/>
</dbReference>
<evidence type="ECO:0000256" key="2">
    <source>
        <dbReference type="ARBA" id="ARBA00022771"/>
    </source>
</evidence>
<keyword evidence="7" id="KW-1185">Reference proteome</keyword>